<evidence type="ECO:0000313" key="1">
    <source>
        <dbReference type="EMBL" id="CAJ2654023.1"/>
    </source>
</evidence>
<reference evidence="1" key="1">
    <citation type="submission" date="2023-10" db="EMBL/GenBank/DDBJ databases">
        <authorList>
            <person name="Rodriguez Cubillos JULIANA M."/>
            <person name="De Vega J."/>
        </authorList>
    </citation>
    <scope>NUCLEOTIDE SEQUENCE</scope>
</reference>
<dbReference type="EMBL" id="CASHSV030000206">
    <property type="protein sequence ID" value="CAJ2654023.1"/>
    <property type="molecule type" value="Genomic_DNA"/>
</dbReference>
<protein>
    <submittedName>
        <fullName evidence="1">Uncharacterized protein</fullName>
    </submittedName>
</protein>
<name>A0ACB0KCF8_TRIPR</name>
<sequence>MVLVDEKGGKIHASIRKQFLYMFESKIEEGQVYQMSYFSVVPQTGFYRTTLHPYKLLFQIKTKVVAVKSSDISHHGLTLTSLAEVCSHVHDYEFLVDVMGLLSGISAEREYVRDGNVTKMVVLELTDTSGKCECALFGDYVDELNKKLGKTSGGLPVVVIQFAKVKIFRDQASIQNVINTTKIFVNPDIPEADAFKDSIGVHGIMLDATVSVIGPRAKPAMDEEFLRMYPKKTVSELSEMEEEGVFAVFGVVSSIVRGEDWWYPACKCHKSVIADSGAYFCNGCNKHVFQVVPRFRVKIAVSDGASTCVFVLFDTDMSYILEKSCAHFVGRSKAAPDDGSYPAEFELLVGKKMLFIIDKGMKVTRIDDGTFRVKRVCMDAKIIGSFAAEGPYVTPVRNVSPVINLDSDAASPDVDFVEETQPLALLKNTAVTPPGLGYSPVKNDIVVNTVKRSLSSSFDSVQPDEKKKRLRKIKIENE</sequence>
<comment type="caution">
    <text evidence="1">The sequence shown here is derived from an EMBL/GenBank/DDBJ whole genome shotgun (WGS) entry which is preliminary data.</text>
</comment>
<organism evidence="1 2">
    <name type="scientific">Trifolium pratense</name>
    <name type="common">Red clover</name>
    <dbReference type="NCBI Taxonomy" id="57577"/>
    <lineage>
        <taxon>Eukaryota</taxon>
        <taxon>Viridiplantae</taxon>
        <taxon>Streptophyta</taxon>
        <taxon>Embryophyta</taxon>
        <taxon>Tracheophyta</taxon>
        <taxon>Spermatophyta</taxon>
        <taxon>Magnoliopsida</taxon>
        <taxon>eudicotyledons</taxon>
        <taxon>Gunneridae</taxon>
        <taxon>Pentapetalae</taxon>
        <taxon>rosids</taxon>
        <taxon>fabids</taxon>
        <taxon>Fabales</taxon>
        <taxon>Fabaceae</taxon>
        <taxon>Papilionoideae</taxon>
        <taxon>50 kb inversion clade</taxon>
        <taxon>NPAAA clade</taxon>
        <taxon>Hologalegina</taxon>
        <taxon>IRL clade</taxon>
        <taxon>Trifolieae</taxon>
        <taxon>Trifolium</taxon>
    </lineage>
</organism>
<gene>
    <name evidence="1" type="ORF">MILVUS5_LOCUS21259</name>
</gene>
<dbReference type="Proteomes" id="UP001177021">
    <property type="component" value="Unassembled WGS sequence"/>
</dbReference>
<evidence type="ECO:0000313" key="2">
    <source>
        <dbReference type="Proteomes" id="UP001177021"/>
    </source>
</evidence>
<keyword evidence="2" id="KW-1185">Reference proteome</keyword>
<accession>A0ACB0KCF8</accession>
<proteinExistence type="predicted"/>